<evidence type="ECO:0000259" key="7">
    <source>
        <dbReference type="Pfam" id="PF02601"/>
    </source>
</evidence>
<evidence type="ECO:0000256" key="2">
    <source>
        <dbReference type="ARBA" id="ARBA00022722"/>
    </source>
</evidence>
<dbReference type="NCBIfam" id="TIGR00237">
    <property type="entry name" value="xseA"/>
    <property type="match status" value="1"/>
</dbReference>
<sequence>MGRTEQQRIYTVGEANRLADNLLQGLVLWVEGEVTNLNLYPAYCFFTLADGDAVLPCVLFKENRSEVAEDLREGMSLLARGRLGIYTRRGQYRLNVYEGQESGEGKLRQEFLKLMRKLSEEGLFDEAIKRELPPYPEMVGLITSLEGAAVRDVARNLTRRFSASRLIIRGVKVQGDQAAGDIVAALEIFNKGFPVDVLVLARGGGSLEDLHPFNTEAVARAIRASAIPVATGIGHEPDITLADLAADFRASTPTGAAEAVVPSGLDTLSLLHSKGLSLRAHTGKWLHRMERDLELLERSRAYCDPAVILGQPKECLADSEVALHSSGLAAMGKLQSRVEACAQALARYPREYRDMPLRIVDATKKLSSSLKAWWRWRESEPAFCRRELGVVIRALLEREQAKTGRAASKLEALSPLAVLGRGYSVATRPGETKPLTDTAEVAEGDDIEVRLHRGSLGCEVKKRIT</sequence>
<gene>
    <name evidence="5" type="primary">xseA</name>
    <name evidence="9" type="ORF">A2Y75_03990</name>
</gene>
<evidence type="ECO:0000313" key="10">
    <source>
        <dbReference type="Proteomes" id="UP000177876"/>
    </source>
</evidence>
<dbReference type="EMBL" id="MELK01000047">
    <property type="protein sequence ID" value="OFW56368.1"/>
    <property type="molecule type" value="Genomic_DNA"/>
</dbReference>
<reference evidence="9 10" key="1">
    <citation type="journal article" date="2016" name="Nat. Commun.">
        <title>Thousands of microbial genomes shed light on interconnected biogeochemical processes in an aquifer system.</title>
        <authorList>
            <person name="Anantharaman K."/>
            <person name="Brown C.T."/>
            <person name="Hug L.A."/>
            <person name="Sharon I."/>
            <person name="Castelle C.J."/>
            <person name="Probst A.J."/>
            <person name="Thomas B.C."/>
            <person name="Singh A."/>
            <person name="Wilkins M.J."/>
            <person name="Karaoz U."/>
            <person name="Brodie E.L."/>
            <person name="Williams K.H."/>
            <person name="Hubbard S.S."/>
            <person name="Banfield J.F."/>
        </authorList>
    </citation>
    <scope>NUCLEOTIDE SEQUENCE [LARGE SCALE GENOMIC DNA]</scope>
</reference>
<dbReference type="GO" id="GO:0006308">
    <property type="term" value="P:DNA catabolic process"/>
    <property type="evidence" value="ECO:0007669"/>
    <property type="project" value="UniProtKB-UniRule"/>
</dbReference>
<feature type="domain" description="OB-fold nucleic acid binding" evidence="8">
    <location>
        <begin position="10"/>
        <end position="96"/>
    </location>
</feature>
<evidence type="ECO:0000256" key="3">
    <source>
        <dbReference type="ARBA" id="ARBA00022801"/>
    </source>
</evidence>
<evidence type="ECO:0000256" key="4">
    <source>
        <dbReference type="ARBA" id="ARBA00022839"/>
    </source>
</evidence>
<comment type="catalytic activity">
    <reaction evidence="5 6">
        <text>Exonucleolytic cleavage in either 5'- to 3'- or 3'- to 5'-direction to yield nucleoside 5'-phosphates.</text>
        <dbReference type="EC" id="3.1.11.6"/>
    </reaction>
</comment>
<comment type="function">
    <text evidence="5">Bidirectionally degrades single-stranded DNA into large acid-insoluble oligonucleotides, which are then degraded further into small acid-soluble oligonucleotides.</text>
</comment>
<comment type="similarity">
    <text evidence="5 6">Belongs to the XseA family.</text>
</comment>
<accession>A0A1F2WHP1</accession>
<evidence type="ECO:0000256" key="5">
    <source>
        <dbReference type="HAMAP-Rule" id="MF_00378"/>
    </source>
</evidence>
<dbReference type="GO" id="GO:0008855">
    <property type="term" value="F:exodeoxyribonuclease VII activity"/>
    <property type="evidence" value="ECO:0007669"/>
    <property type="project" value="UniProtKB-UniRule"/>
</dbReference>
<dbReference type="InterPro" id="IPR025824">
    <property type="entry name" value="OB-fold_nuc-bd_dom"/>
</dbReference>
<evidence type="ECO:0000259" key="8">
    <source>
        <dbReference type="Pfam" id="PF13742"/>
    </source>
</evidence>
<keyword evidence="1 5" id="KW-0963">Cytoplasm</keyword>
<dbReference type="GO" id="GO:0009318">
    <property type="term" value="C:exodeoxyribonuclease VII complex"/>
    <property type="evidence" value="ECO:0007669"/>
    <property type="project" value="UniProtKB-UniRule"/>
</dbReference>
<dbReference type="AlphaFoldDB" id="A0A1F2WHP1"/>
<dbReference type="InterPro" id="IPR003753">
    <property type="entry name" value="Exonuc_VII_L"/>
</dbReference>
<dbReference type="GO" id="GO:0005737">
    <property type="term" value="C:cytoplasm"/>
    <property type="evidence" value="ECO:0007669"/>
    <property type="project" value="UniProtKB-SubCell"/>
</dbReference>
<comment type="subcellular location">
    <subcellularLocation>
        <location evidence="5 6">Cytoplasm</location>
    </subcellularLocation>
</comment>
<dbReference type="CDD" id="cd04489">
    <property type="entry name" value="ExoVII_LU_OBF"/>
    <property type="match status" value="1"/>
</dbReference>
<dbReference type="InterPro" id="IPR020579">
    <property type="entry name" value="Exonuc_VII_lsu_C"/>
</dbReference>
<dbReference type="PANTHER" id="PTHR30008:SF0">
    <property type="entry name" value="EXODEOXYRIBONUCLEASE 7 LARGE SUBUNIT"/>
    <property type="match status" value="1"/>
</dbReference>
<evidence type="ECO:0000256" key="1">
    <source>
        <dbReference type="ARBA" id="ARBA00022490"/>
    </source>
</evidence>
<keyword evidence="4 5" id="KW-0269">Exonuclease</keyword>
<dbReference type="Pfam" id="PF02601">
    <property type="entry name" value="Exonuc_VII_L"/>
    <property type="match status" value="1"/>
</dbReference>
<dbReference type="HAMAP" id="MF_00378">
    <property type="entry name" value="Exonuc_7_L"/>
    <property type="match status" value="1"/>
</dbReference>
<dbReference type="Proteomes" id="UP000177876">
    <property type="component" value="Unassembled WGS sequence"/>
</dbReference>
<proteinExistence type="inferred from homology"/>
<organism evidence="9 10">
    <name type="scientific">Candidatus Solincola sediminis</name>
    <dbReference type="NCBI Taxonomy" id="1797199"/>
    <lineage>
        <taxon>Bacteria</taxon>
        <taxon>Bacillati</taxon>
        <taxon>Actinomycetota</taxon>
        <taxon>Candidatus Geothermincolia</taxon>
        <taxon>Candidatus Geothermincolales</taxon>
        <taxon>Candidatus Geothermincolaceae</taxon>
        <taxon>Candidatus Solincola</taxon>
    </lineage>
</organism>
<dbReference type="EC" id="3.1.11.6" evidence="5"/>
<dbReference type="Pfam" id="PF13742">
    <property type="entry name" value="tRNA_anti_2"/>
    <property type="match status" value="1"/>
</dbReference>
<comment type="subunit">
    <text evidence="5">Heterooligomer composed of large and small subunits.</text>
</comment>
<dbReference type="PANTHER" id="PTHR30008">
    <property type="entry name" value="EXODEOXYRIBONUCLEASE 7 LARGE SUBUNIT"/>
    <property type="match status" value="1"/>
</dbReference>
<keyword evidence="2 5" id="KW-0540">Nuclease</keyword>
<dbReference type="GO" id="GO:0003676">
    <property type="term" value="F:nucleic acid binding"/>
    <property type="evidence" value="ECO:0007669"/>
    <property type="project" value="InterPro"/>
</dbReference>
<name>A0A1F2WHP1_9ACTN</name>
<evidence type="ECO:0000256" key="6">
    <source>
        <dbReference type="RuleBase" id="RU004355"/>
    </source>
</evidence>
<dbReference type="STRING" id="1797197.A2Y75_03990"/>
<protein>
    <recommendedName>
        <fullName evidence="5">Exodeoxyribonuclease 7 large subunit</fullName>
        <ecNumber evidence="5">3.1.11.6</ecNumber>
    </recommendedName>
    <alternativeName>
        <fullName evidence="5">Exodeoxyribonuclease VII large subunit</fullName>
        <shortName evidence="5">Exonuclease VII large subunit</shortName>
    </alternativeName>
</protein>
<evidence type="ECO:0000313" key="9">
    <source>
        <dbReference type="EMBL" id="OFW56368.1"/>
    </source>
</evidence>
<feature type="domain" description="Exonuclease VII large subunit C-terminal" evidence="7">
    <location>
        <begin position="123"/>
        <end position="458"/>
    </location>
</feature>
<comment type="caution">
    <text evidence="9">The sequence shown here is derived from an EMBL/GenBank/DDBJ whole genome shotgun (WGS) entry which is preliminary data.</text>
</comment>
<keyword evidence="3 5" id="KW-0378">Hydrolase</keyword>